<comment type="caution">
    <text evidence="2">The sequence shown here is derived from an EMBL/GenBank/DDBJ whole genome shotgun (WGS) entry which is preliminary data.</text>
</comment>
<reference evidence="2 3" key="1">
    <citation type="journal article" date="2017" name="Int. J. Syst. Evol. Microbiol.">
        <title>Rouxiella badensis sp. nov. and Rouxiella silvae sp. nov. isolated from peat bog soil in Germany and emendation of the genus description.</title>
        <authorList>
            <person name="Le Fleche-Mateos A."/>
            <person name="Kugler J.H."/>
            <person name="Hansen S.H."/>
            <person name="Syldatk C."/>
            <person name="Hausmann R."/>
            <person name="Lomprez F."/>
            <person name="Vandenbogaert M."/>
            <person name="Manuguerra J.C."/>
            <person name="Grimont P.A."/>
        </authorList>
    </citation>
    <scope>NUCLEOTIDE SEQUENCE [LARGE SCALE GENOMIC DNA]</scope>
    <source>
        <strain evidence="2 3">DSM 100043</strain>
    </source>
</reference>
<dbReference type="Pfam" id="PF06568">
    <property type="entry name" value="YjiS-like"/>
    <property type="match status" value="1"/>
</dbReference>
<proteinExistence type="predicted"/>
<dbReference type="InterPro" id="IPR009506">
    <property type="entry name" value="YjiS-like"/>
</dbReference>
<sequence length="105" mass="12184">MKRISDSDQFTTNASAIQQTAADASKHDVSAQLSDKYLDNGELKLGWWRTFFTSYANWRERRHTMKILRGLSSCQLKDIGLSCGDVDKLYGNRNEDRKIWPNWPK</sequence>
<name>A0A1X0WHW0_9GAMM</name>
<dbReference type="Proteomes" id="UP000192536">
    <property type="component" value="Unassembled WGS sequence"/>
</dbReference>
<dbReference type="AlphaFoldDB" id="A0A1X0WHW0"/>
<dbReference type="RefSeq" id="WP_084912166.1">
    <property type="nucleotide sequence ID" value="NZ_DAMDNM010000002.1"/>
</dbReference>
<gene>
    <name evidence="2" type="ORF">BS640_05920</name>
</gene>
<evidence type="ECO:0000313" key="3">
    <source>
        <dbReference type="Proteomes" id="UP000192536"/>
    </source>
</evidence>
<protein>
    <recommendedName>
        <fullName evidence="1">YjiS-like domain-containing protein</fullName>
    </recommendedName>
</protein>
<feature type="domain" description="YjiS-like" evidence="1">
    <location>
        <begin position="52"/>
        <end position="86"/>
    </location>
</feature>
<evidence type="ECO:0000313" key="2">
    <source>
        <dbReference type="EMBL" id="ORJ26376.1"/>
    </source>
</evidence>
<organism evidence="2 3">
    <name type="scientific">Rouxiella badensis</name>
    <dbReference type="NCBI Taxonomy" id="1646377"/>
    <lineage>
        <taxon>Bacteria</taxon>
        <taxon>Pseudomonadati</taxon>
        <taxon>Pseudomonadota</taxon>
        <taxon>Gammaproteobacteria</taxon>
        <taxon>Enterobacterales</taxon>
        <taxon>Yersiniaceae</taxon>
        <taxon>Rouxiella</taxon>
    </lineage>
</organism>
<keyword evidence="3" id="KW-1185">Reference proteome</keyword>
<evidence type="ECO:0000259" key="1">
    <source>
        <dbReference type="Pfam" id="PF06568"/>
    </source>
</evidence>
<dbReference type="EMBL" id="MRWE01000007">
    <property type="protein sequence ID" value="ORJ26376.1"/>
    <property type="molecule type" value="Genomic_DNA"/>
</dbReference>
<accession>A0A1X0WHW0</accession>